<keyword evidence="1" id="KW-1133">Transmembrane helix</keyword>
<gene>
    <name evidence="2" type="ORF">Tco_0992281</name>
</gene>
<reference evidence="2" key="2">
    <citation type="submission" date="2022-01" db="EMBL/GenBank/DDBJ databases">
        <authorList>
            <person name="Yamashiro T."/>
            <person name="Shiraishi A."/>
            <person name="Satake H."/>
            <person name="Nakayama K."/>
        </authorList>
    </citation>
    <scope>NUCLEOTIDE SEQUENCE</scope>
</reference>
<sequence>MRAGIHFLDFFNDPRIIREQRIAANWVIEGGGLVRVEMNTRVPYLYSNSGEGASFTQRMISSISVNGSISPEGFLLLVLLLVVIIVTVVVVDGVSLILKLLFAIIACVFRDEEMPSLISCRMAAKVMVGVSDVDVLLGGILSTKDNAAVDDILKYHPDLIGDELGFVS</sequence>
<dbReference type="EMBL" id="BQNB010016912">
    <property type="protein sequence ID" value="GJT57227.1"/>
    <property type="molecule type" value="Genomic_DNA"/>
</dbReference>
<keyword evidence="3" id="KW-1185">Reference proteome</keyword>
<evidence type="ECO:0000313" key="2">
    <source>
        <dbReference type="EMBL" id="GJT57227.1"/>
    </source>
</evidence>
<protein>
    <submittedName>
        <fullName evidence="2">Uncharacterized protein</fullName>
    </submittedName>
</protein>
<keyword evidence="1" id="KW-0812">Transmembrane</keyword>
<evidence type="ECO:0000256" key="1">
    <source>
        <dbReference type="SAM" id="Phobius"/>
    </source>
</evidence>
<proteinExistence type="predicted"/>
<keyword evidence="1" id="KW-0472">Membrane</keyword>
<evidence type="ECO:0000313" key="3">
    <source>
        <dbReference type="Proteomes" id="UP001151760"/>
    </source>
</evidence>
<name>A0ABQ5F1Y9_9ASTR</name>
<feature type="transmembrane region" description="Helical" evidence="1">
    <location>
        <begin position="76"/>
        <end position="109"/>
    </location>
</feature>
<dbReference type="Proteomes" id="UP001151760">
    <property type="component" value="Unassembled WGS sequence"/>
</dbReference>
<reference evidence="2" key="1">
    <citation type="journal article" date="2022" name="Int. J. Mol. Sci.">
        <title>Draft Genome of Tanacetum Coccineum: Genomic Comparison of Closely Related Tanacetum-Family Plants.</title>
        <authorList>
            <person name="Yamashiro T."/>
            <person name="Shiraishi A."/>
            <person name="Nakayama K."/>
            <person name="Satake H."/>
        </authorList>
    </citation>
    <scope>NUCLEOTIDE SEQUENCE</scope>
</reference>
<comment type="caution">
    <text evidence="2">The sequence shown here is derived from an EMBL/GenBank/DDBJ whole genome shotgun (WGS) entry which is preliminary data.</text>
</comment>
<organism evidence="2 3">
    <name type="scientific">Tanacetum coccineum</name>
    <dbReference type="NCBI Taxonomy" id="301880"/>
    <lineage>
        <taxon>Eukaryota</taxon>
        <taxon>Viridiplantae</taxon>
        <taxon>Streptophyta</taxon>
        <taxon>Embryophyta</taxon>
        <taxon>Tracheophyta</taxon>
        <taxon>Spermatophyta</taxon>
        <taxon>Magnoliopsida</taxon>
        <taxon>eudicotyledons</taxon>
        <taxon>Gunneridae</taxon>
        <taxon>Pentapetalae</taxon>
        <taxon>asterids</taxon>
        <taxon>campanulids</taxon>
        <taxon>Asterales</taxon>
        <taxon>Asteraceae</taxon>
        <taxon>Asteroideae</taxon>
        <taxon>Anthemideae</taxon>
        <taxon>Anthemidinae</taxon>
        <taxon>Tanacetum</taxon>
    </lineage>
</organism>
<accession>A0ABQ5F1Y9</accession>